<evidence type="ECO:0000313" key="3">
    <source>
        <dbReference type="Proteomes" id="UP000183832"/>
    </source>
</evidence>
<protein>
    <submittedName>
        <fullName evidence="2">CLUMA_CG016106, isoform A</fullName>
    </submittedName>
</protein>
<name>A0A1J1IR95_9DIPT</name>
<evidence type="ECO:0000313" key="2">
    <source>
        <dbReference type="EMBL" id="CRL02757.1"/>
    </source>
</evidence>
<gene>
    <name evidence="2" type="ORF">CLUMA_CG016106</name>
</gene>
<keyword evidence="1" id="KW-0472">Membrane</keyword>
<evidence type="ECO:0000256" key="1">
    <source>
        <dbReference type="SAM" id="Phobius"/>
    </source>
</evidence>
<keyword evidence="1" id="KW-0812">Transmembrane</keyword>
<keyword evidence="3" id="KW-1185">Reference proteome</keyword>
<dbReference type="AlphaFoldDB" id="A0A1J1IR95"/>
<reference evidence="2 3" key="1">
    <citation type="submission" date="2015-04" db="EMBL/GenBank/DDBJ databases">
        <authorList>
            <person name="Syromyatnikov M.Y."/>
            <person name="Popov V.N."/>
        </authorList>
    </citation>
    <scope>NUCLEOTIDE SEQUENCE [LARGE SCALE GENOMIC DNA]</scope>
</reference>
<organism evidence="2 3">
    <name type="scientific">Clunio marinus</name>
    <dbReference type="NCBI Taxonomy" id="568069"/>
    <lineage>
        <taxon>Eukaryota</taxon>
        <taxon>Metazoa</taxon>
        <taxon>Ecdysozoa</taxon>
        <taxon>Arthropoda</taxon>
        <taxon>Hexapoda</taxon>
        <taxon>Insecta</taxon>
        <taxon>Pterygota</taxon>
        <taxon>Neoptera</taxon>
        <taxon>Endopterygota</taxon>
        <taxon>Diptera</taxon>
        <taxon>Nematocera</taxon>
        <taxon>Chironomoidea</taxon>
        <taxon>Chironomidae</taxon>
        <taxon>Clunio</taxon>
    </lineage>
</organism>
<dbReference type="EMBL" id="CVRI01000058">
    <property type="protein sequence ID" value="CRL02757.1"/>
    <property type="molecule type" value="Genomic_DNA"/>
</dbReference>
<accession>A0A1J1IR95</accession>
<dbReference type="Proteomes" id="UP000183832">
    <property type="component" value="Unassembled WGS sequence"/>
</dbReference>
<sequence>MSLNEEELSSVLLVSCMIISIGRTKFFYRTVFAMSFRVVQYFITNSQSLYKNSTICSTTLEVGLKV</sequence>
<feature type="transmembrane region" description="Helical" evidence="1">
    <location>
        <begin position="12"/>
        <end position="28"/>
    </location>
</feature>
<proteinExistence type="predicted"/>
<keyword evidence="1" id="KW-1133">Transmembrane helix</keyword>